<dbReference type="GO" id="GO:0005886">
    <property type="term" value="C:plasma membrane"/>
    <property type="evidence" value="ECO:0007669"/>
    <property type="project" value="TreeGrafter"/>
</dbReference>
<comment type="subcellular location">
    <subcellularLocation>
        <location evidence="1">Membrane</location>
        <topology evidence="1">Multi-pass membrane protein</topology>
    </subcellularLocation>
</comment>
<dbReference type="PANTHER" id="PTHR48086">
    <property type="entry name" value="SODIUM/PROLINE SYMPORTER-RELATED"/>
    <property type="match status" value="1"/>
</dbReference>
<evidence type="ECO:0000256" key="4">
    <source>
        <dbReference type="ARBA" id="ARBA00022692"/>
    </source>
</evidence>
<evidence type="ECO:0000256" key="3">
    <source>
        <dbReference type="ARBA" id="ARBA00022448"/>
    </source>
</evidence>
<dbReference type="PANTHER" id="PTHR48086:SF5">
    <property type="entry name" value="NA(+):SOLUTE SYMPORTER (SSF FAMILY)"/>
    <property type="match status" value="1"/>
</dbReference>
<evidence type="ECO:0000256" key="1">
    <source>
        <dbReference type="ARBA" id="ARBA00004141"/>
    </source>
</evidence>
<dbReference type="OrthoDB" id="9814523at2"/>
<evidence type="ECO:0000313" key="9">
    <source>
        <dbReference type="EMBL" id="PEN12874.1"/>
    </source>
</evidence>
<dbReference type="PROSITE" id="PS50283">
    <property type="entry name" value="NA_SOLUT_SYMP_3"/>
    <property type="match status" value="1"/>
</dbReference>
<organism evidence="9 10">
    <name type="scientific">Longibacter salinarum</name>
    <dbReference type="NCBI Taxonomy" id="1850348"/>
    <lineage>
        <taxon>Bacteria</taxon>
        <taxon>Pseudomonadati</taxon>
        <taxon>Rhodothermota</taxon>
        <taxon>Rhodothermia</taxon>
        <taxon>Rhodothermales</taxon>
        <taxon>Salisaetaceae</taxon>
        <taxon>Longibacter</taxon>
    </lineage>
</organism>
<feature type="transmembrane region" description="Helical" evidence="8">
    <location>
        <begin position="480"/>
        <end position="503"/>
    </location>
</feature>
<dbReference type="RefSeq" id="WP_098076333.1">
    <property type="nucleotide sequence ID" value="NZ_PDEQ01000006.1"/>
</dbReference>
<keyword evidence="4 8" id="KW-0812">Transmembrane</keyword>
<dbReference type="InterPro" id="IPR038377">
    <property type="entry name" value="Na/Glc_symporter_sf"/>
</dbReference>
<dbReference type="GO" id="GO:0022857">
    <property type="term" value="F:transmembrane transporter activity"/>
    <property type="evidence" value="ECO:0007669"/>
    <property type="project" value="InterPro"/>
</dbReference>
<evidence type="ECO:0000313" key="10">
    <source>
        <dbReference type="Proteomes" id="UP000220102"/>
    </source>
</evidence>
<dbReference type="Gene3D" id="1.20.1730.10">
    <property type="entry name" value="Sodium/glucose cotransporter"/>
    <property type="match status" value="1"/>
</dbReference>
<evidence type="ECO:0000256" key="2">
    <source>
        <dbReference type="ARBA" id="ARBA00006434"/>
    </source>
</evidence>
<evidence type="ECO:0000256" key="6">
    <source>
        <dbReference type="ARBA" id="ARBA00023136"/>
    </source>
</evidence>
<dbReference type="CDD" id="cd11480">
    <property type="entry name" value="SLC5sbd_u4"/>
    <property type="match status" value="1"/>
</dbReference>
<keyword evidence="10" id="KW-1185">Reference proteome</keyword>
<feature type="transmembrane region" description="Helical" evidence="8">
    <location>
        <begin position="375"/>
        <end position="400"/>
    </location>
</feature>
<evidence type="ECO:0000256" key="5">
    <source>
        <dbReference type="ARBA" id="ARBA00022989"/>
    </source>
</evidence>
<feature type="transmembrane region" description="Helical" evidence="8">
    <location>
        <begin position="191"/>
        <end position="210"/>
    </location>
</feature>
<feature type="transmembrane region" description="Helical" evidence="8">
    <location>
        <begin position="287"/>
        <end position="307"/>
    </location>
</feature>
<dbReference type="InterPro" id="IPR019899">
    <property type="entry name" value="Na/solute_symporter_VC_2705"/>
</dbReference>
<feature type="transmembrane region" description="Helical" evidence="8">
    <location>
        <begin position="6"/>
        <end position="25"/>
    </location>
</feature>
<keyword evidence="6 8" id="KW-0472">Membrane</keyword>
<dbReference type="Pfam" id="PF00474">
    <property type="entry name" value="SSF"/>
    <property type="match status" value="2"/>
</dbReference>
<feature type="transmembrane region" description="Helical" evidence="8">
    <location>
        <begin position="154"/>
        <end position="179"/>
    </location>
</feature>
<sequence>MGILGWTAVWVVITFSIYIGIAIWSRVADTRGFYVASQGVPAVANGMAVGADWMSAASFISLAGIVSFIGFDGSVYLMGWTGGYVLLALLLAPYLRKFGEYTVPDFVARRYYSKTARVVAAVAALFVSFTYVAGQMRGVGVVFSRFLGDFLAPFATAIGVEVVTIGVTIGMIIVALYAVLGGMKGVTWTQVAQYCVLIIAYLIPAVAIAAELTGNPIPQGAIGDVVPVLNQLSADLGLDMYTGPFSNLSMLNVFCITFVLMAGTAGLPHVIVRFYTVKTVRDARWSAFWAIVFIGILYTVAPAIAMFSRLEILQSFNELGAQGMAQQLGWVQNWTQAGLIESSGWTADTTVQQMLGGIDRDIIVLATPELAGLSAWVVGLVAAGGLAAALSTASGLMIVISSSLAHDIYGEVINPDASEQKRLRVGRQAIFVGVIVAGLAGIYPPGFVAEVVAFAFGLAAASFFPILVLGIFWKRCNRQGAVAGMIAGLTFTFVMIVLMRIHIITRGAIAEPFIDSFLGINAQGIGIIGMLINFALTIGISLNTPAPPQKVQDLVEQVRYPRELTPDELKEAVAEARG</sequence>
<keyword evidence="5 8" id="KW-1133">Transmembrane helix</keyword>
<proteinExistence type="inferred from homology"/>
<evidence type="ECO:0000256" key="8">
    <source>
        <dbReference type="SAM" id="Phobius"/>
    </source>
</evidence>
<evidence type="ECO:0000256" key="7">
    <source>
        <dbReference type="RuleBase" id="RU362091"/>
    </source>
</evidence>
<feature type="transmembrane region" description="Helical" evidence="8">
    <location>
        <begin position="75"/>
        <end position="95"/>
    </location>
</feature>
<dbReference type="EMBL" id="PDEQ01000006">
    <property type="protein sequence ID" value="PEN12874.1"/>
    <property type="molecule type" value="Genomic_DNA"/>
</dbReference>
<keyword evidence="3" id="KW-0813">Transport</keyword>
<dbReference type="NCBIfam" id="TIGR03648">
    <property type="entry name" value="Na_symport_lg"/>
    <property type="match status" value="1"/>
</dbReference>
<reference evidence="9 10" key="1">
    <citation type="submission" date="2017-10" db="EMBL/GenBank/DDBJ databases">
        <title>Draft genome of Longibacter Salinarum.</title>
        <authorList>
            <person name="Goh K.M."/>
            <person name="Shamsir M.S."/>
            <person name="Lim S.W."/>
        </authorList>
    </citation>
    <scope>NUCLEOTIDE SEQUENCE [LARGE SCALE GENOMIC DNA]</scope>
    <source>
        <strain evidence="9 10">KCTC 52045</strain>
    </source>
</reference>
<feature type="transmembrane region" description="Helical" evidence="8">
    <location>
        <begin position="250"/>
        <end position="275"/>
    </location>
</feature>
<name>A0A2A8CWA6_9BACT</name>
<comment type="similarity">
    <text evidence="2 7">Belongs to the sodium:solute symporter (SSF) (TC 2.A.21) family.</text>
</comment>
<accession>A0A2A8CWA6</accession>
<comment type="caution">
    <text evidence="9">The sequence shown here is derived from an EMBL/GenBank/DDBJ whole genome shotgun (WGS) entry which is preliminary data.</text>
</comment>
<feature type="transmembrane region" description="Helical" evidence="8">
    <location>
        <begin position="46"/>
        <end position="69"/>
    </location>
</feature>
<protein>
    <submittedName>
        <fullName evidence="9">Cation acetate symporter</fullName>
    </submittedName>
</protein>
<gene>
    <name evidence="9" type="ORF">CRI94_12790</name>
</gene>
<dbReference type="InterPro" id="IPR001734">
    <property type="entry name" value="Na/solute_symporter"/>
</dbReference>
<feature type="transmembrane region" description="Helical" evidence="8">
    <location>
        <begin position="523"/>
        <end position="542"/>
    </location>
</feature>
<dbReference type="InterPro" id="IPR050277">
    <property type="entry name" value="Sodium:Solute_Symporter"/>
</dbReference>
<dbReference type="AlphaFoldDB" id="A0A2A8CWA6"/>
<feature type="transmembrane region" description="Helical" evidence="8">
    <location>
        <begin position="429"/>
        <end position="446"/>
    </location>
</feature>
<feature type="transmembrane region" description="Helical" evidence="8">
    <location>
        <begin position="452"/>
        <end position="473"/>
    </location>
</feature>
<feature type="transmembrane region" description="Helical" evidence="8">
    <location>
        <begin position="116"/>
        <end position="134"/>
    </location>
</feature>
<dbReference type="Proteomes" id="UP000220102">
    <property type="component" value="Unassembled WGS sequence"/>
</dbReference>